<evidence type="ECO:0000259" key="1">
    <source>
        <dbReference type="Pfam" id="PF05729"/>
    </source>
</evidence>
<dbReference type="EMBL" id="CP124855">
    <property type="protein sequence ID" value="WHF51273.1"/>
    <property type="molecule type" value="Genomic_DNA"/>
</dbReference>
<accession>A0ABY8RDN1</accession>
<proteinExistence type="predicted"/>
<keyword evidence="2" id="KW-0067">ATP-binding</keyword>
<reference evidence="2 3" key="1">
    <citation type="submission" date="2023-05" db="EMBL/GenBank/DDBJ databases">
        <title>Genomic insight into Chryseobacterium sp. wdc7 isolated forest soil (Gotjawal).</title>
        <authorList>
            <person name="Park S.-J."/>
        </authorList>
    </citation>
    <scope>NUCLEOTIDE SEQUENCE [LARGE SCALE GENOMIC DNA]</scope>
    <source>
        <strain evidence="3">wdc7</strain>
    </source>
</reference>
<protein>
    <submittedName>
        <fullName evidence="2">ATP-binding protein</fullName>
    </submittedName>
</protein>
<evidence type="ECO:0000313" key="2">
    <source>
        <dbReference type="EMBL" id="WHF51273.1"/>
    </source>
</evidence>
<dbReference type="InterPro" id="IPR027417">
    <property type="entry name" value="P-loop_NTPase"/>
</dbReference>
<dbReference type="Proteomes" id="UP001241656">
    <property type="component" value="Chromosome"/>
</dbReference>
<dbReference type="SUPFAM" id="SSF52540">
    <property type="entry name" value="P-loop containing nucleoside triphosphate hydrolases"/>
    <property type="match status" value="1"/>
</dbReference>
<dbReference type="RefSeq" id="WP_282904628.1">
    <property type="nucleotide sequence ID" value="NZ_CP124855.1"/>
</dbReference>
<dbReference type="InterPro" id="IPR007111">
    <property type="entry name" value="NACHT_NTPase"/>
</dbReference>
<name>A0ABY8RDN1_9FLAO</name>
<gene>
    <name evidence="2" type="ORF">QGN23_12660</name>
</gene>
<dbReference type="GO" id="GO:0005524">
    <property type="term" value="F:ATP binding"/>
    <property type="evidence" value="ECO:0007669"/>
    <property type="project" value="UniProtKB-KW"/>
</dbReference>
<feature type="domain" description="NACHT" evidence="1">
    <location>
        <begin position="141"/>
        <end position="320"/>
    </location>
</feature>
<sequence length="1814" mass="212901">MKQRKVLLRHELLKYCSEKSTAKSSAPENYISSANLSLSGCSSAAPDSVSVGKCKFQMKKLYLQTVEKVDHLPLLLYIAQQGSDKYPQIITLNEIRSRLSWDNPRPLNQNFVVPSDFQFFDKSIHQEIIDELQNLKGGIKVFIGKPGSGKSTYLSKLYSILQKKGCLVFRHHYHLNPKDLSFQERLNSERVIEGLKAEFKKQKNSVIESLGEQNTSHIQLKEFIDQISNYSRDSNIPFILIIDGLDHVIREGNSQRQLIDFLNEILYPQKGFWLLIGTQEMAIDCFPNAIHQYAPKNEWIEIKGLNRQSIKSIVNKTFPKQEETYGSYYETIISKIQKLTQGNPLHLRYVLTEIKNQKMHLSAYDLDNIPSYNGEIEEYYQVLWRRLPEVSKTISFALTTLEFKLQEEQLYSLVSNLDIKPHKIVESFTQIRHLFRFDLQGISVFHNSFLVFVLKQPELRIQQISLYKELEKWLREDNQKELCWSELPKIQYYLGKPELLLSINNDWIIKYYLKGKNEVIIENTLYIASKASFELKSFEKVIYFSTILNVFRNREYNLGDTLATIWVTSFTMTKDLPLSYPDFSDLTGYQLKEILIELLKKGKISEIPEDAINRINELLQTNDEDSEQLVKYWIEVLCHTENHVNKVFNFIKQFRKEKKSAFLFGYYINEVLKIKESEQIISKIVNLKLNPEEKKSIGKSLIFDDVIKRVSKYEKLIFKLVKEEDILRGLYCKLFNLSYNSELKIIPFELFPKKVAYFSSEIHPITKQFEHNLISSFLNKEVDYFLNVSKDKNEEWLILFYNSVLKIGEIIRTYYDSKKHLEIKSALLPLIELSKLDFAENRDIYDYEKETIPKIINSTLWLAATVNRFNGMQYELNLNDLEFLNNWKSYNRKSLHGVINSKMVFVEENDFNSFIQNEARYSLEEIIPFNEKAQRLSELAIFALKNNDRSHAKILISEAAKSILAYGNHKDMLLYQIIESIEVCVKSGSKKGNEFIKQIFLYVFNIEKLTDGDETNHFMGKLCGLISKVNPQLLYNQYFYYIKKREYYDIENCFDDILYTLDYSDSLAKAIGGTAIDPHFETLMKFSNEKPDVIPILWELQTKFNYDLSQEVKKKEEKSQTDTKLVAILPKKIKDHIEKEIDYKIRFVDYGISSLLLTWFQSRLSQNLNTKESLIEIKKIINGDYSKVSSDLLDIIYPFAFEYDKEFAYECITWAHSNGGGWSMFSRRVEESQIRWKKIENDFPERIDDFYFKTVANVGLHYGQEKNFGIPIPYSNQFFADIDNLEKAEKITQYYLDILPTIFPNVELEVPEHFINPLIITNFDILISRLTWISPIVRGIAGEKMADLLIQDVTGEFHSGFFNYLFEEELESRVCEGLLILIKSLAKVDSETYKHFTQSILDNLLSIRCMATDLLLMKISSKLNLDLRFSEPIVTTISSGKTNLTEEKFNKLIGRNLPLKYLDNIDFLQSKATDQFKIWNVWCNMYEDECEIRNLNYNRNSDEDFKNSEHNYMTGRSTIFADILKSTFFRLIDALYKFDLIEIAAILRLTIMNLPVDYSLWDINTVNKPNWLTKFSINNIFEIENLREMYSNLFEENNEYIPIYFNYSFPVKNNSEDRKSNFYEIETTLFGCDENFIEKNNEKEIHEKLSDVGMWYNPTSIPFQYGLMDCELEFLEPHDSSSELVPLISPLANQTNNMWNYFRMKKGIFLLSNQISKDLNLDISSNQIVYKRTSEIVAFWGDFLEDFKDVTPFDEPLGYGGFLMVKKSYLKEFIEKRNCKIGAFVKHKSIKKNRLERGSKYDKKESFEKFLLEI</sequence>
<keyword evidence="2" id="KW-0547">Nucleotide-binding</keyword>
<dbReference type="Gene3D" id="3.40.50.300">
    <property type="entry name" value="P-loop containing nucleotide triphosphate hydrolases"/>
    <property type="match status" value="1"/>
</dbReference>
<organism evidence="2 3">
    <name type="scientific">Chryseobacterium gotjawalense</name>
    <dbReference type="NCBI Taxonomy" id="3042315"/>
    <lineage>
        <taxon>Bacteria</taxon>
        <taxon>Pseudomonadati</taxon>
        <taxon>Bacteroidota</taxon>
        <taxon>Flavobacteriia</taxon>
        <taxon>Flavobacteriales</taxon>
        <taxon>Weeksellaceae</taxon>
        <taxon>Chryseobacterium group</taxon>
        <taxon>Chryseobacterium</taxon>
    </lineage>
</organism>
<keyword evidence="3" id="KW-1185">Reference proteome</keyword>
<evidence type="ECO:0000313" key="3">
    <source>
        <dbReference type="Proteomes" id="UP001241656"/>
    </source>
</evidence>
<dbReference type="Pfam" id="PF05729">
    <property type="entry name" value="NACHT"/>
    <property type="match status" value="1"/>
</dbReference>